<proteinExistence type="predicted"/>
<keyword evidence="1" id="KW-1133">Transmembrane helix</keyword>
<dbReference type="Pfam" id="PF10322">
    <property type="entry name" value="7TM_GPCR_Sru"/>
    <property type="match status" value="1"/>
</dbReference>
<dbReference type="WormBase" id="Y45F10B.5">
    <property type="protein sequence ID" value="CE38240"/>
    <property type="gene ID" value="WBGene00005675"/>
    <property type="gene designation" value="sru-12"/>
</dbReference>
<dbReference type="Proteomes" id="UP000001940">
    <property type="component" value="Chromosome IV"/>
</dbReference>
<dbReference type="EMBL" id="BX284604">
    <property type="protein sequence ID" value="CAA16356.3"/>
    <property type="molecule type" value="Genomic_DNA"/>
</dbReference>
<dbReference type="OMA" id="CACTIAN"/>
<dbReference type="CTD" id="189916"/>
<dbReference type="HOGENOM" id="CLU_049496_0_0_1"/>
<dbReference type="InParanoid" id="O62470"/>
<dbReference type="KEGG" id="cel:CELE_Y45F10B.5"/>
<dbReference type="FunCoup" id="O62470">
    <property type="interactions" value="7"/>
</dbReference>
<sequence length="326" mass="38056">MDTMNNVSIQGDQRYIDYKFDFLTFPVLVACIPLTYLVPTVFIILKVFKCYFRNLVGKQEATMNPHVFFVIVTAQLTSIFFMLSDYITIRLPFTGILTSWCASQQPNHLLKVLFFYTFYFTYVSWQFPFLLSILRLIPLYYPQKHNEVCAKTIKFAIPFIYLYPFIFGFSLIPAVGTCRQLLGPYQFGAIFIWYTGNWFDIKLMNGSIFNLILWLLLCIISNLALYFKLKKLKNHRKSVILQRAELSLSLTALSMLLSFVTTLICALIFIIFPTMAVYFIALRPFGNDCEICFGPWIFYLTHPAFKKKKILFWKDASKIGTIHTTF</sequence>
<dbReference type="OrthoDB" id="5841283at2759"/>
<organism evidence="2 3">
    <name type="scientific">Caenorhabditis elegans</name>
    <dbReference type="NCBI Taxonomy" id="6239"/>
    <lineage>
        <taxon>Eukaryota</taxon>
        <taxon>Metazoa</taxon>
        <taxon>Ecdysozoa</taxon>
        <taxon>Nematoda</taxon>
        <taxon>Chromadorea</taxon>
        <taxon>Rhabditida</taxon>
        <taxon>Rhabditina</taxon>
        <taxon>Rhabditomorpha</taxon>
        <taxon>Rhabditoidea</taxon>
        <taxon>Rhabditidae</taxon>
        <taxon>Peloderinae</taxon>
        <taxon>Caenorhabditis</taxon>
    </lineage>
</organism>
<name>O62470_CAEEL</name>
<evidence type="ECO:0000256" key="1">
    <source>
        <dbReference type="SAM" id="Phobius"/>
    </source>
</evidence>
<reference evidence="2 3" key="1">
    <citation type="journal article" date="1998" name="Science">
        <title>Genome sequence of the nematode C. elegans: a platform for investigating biology.</title>
        <authorList>
            <consortium name="The C. elegans sequencing consortium"/>
            <person name="Sulson J.E."/>
            <person name="Waterston R."/>
        </authorList>
    </citation>
    <scope>NUCLEOTIDE SEQUENCE [LARGE SCALE GENOMIC DNA]</scope>
    <source>
        <strain evidence="2 3">Bristol N2</strain>
    </source>
</reference>
<accession>O62470</accession>
<keyword evidence="1" id="KW-0812">Transmembrane</keyword>
<dbReference type="UCSC" id="Y45F10B.5">
    <property type="organism name" value="c. elegans"/>
</dbReference>
<feature type="transmembrane region" description="Helical" evidence="1">
    <location>
        <begin position="109"/>
        <end position="134"/>
    </location>
</feature>
<dbReference type="PhylomeDB" id="O62470"/>
<dbReference type="RefSeq" id="NP_502617.2">
    <property type="nucleotide sequence ID" value="NM_070216.6"/>
</dbReference>
<evidence type="ECO:0000313" key="3">
    <source>
        <dbReference type="Proteomes" id="UP000001940"/>
    </source>
</evidence>
<evidence type="ECO:0000313" key="2">
    <source>
        <dbReference type="EMBL" id="CAA16356.3"/>
    </source>
</evidence>
<evidence type="ECO:0000313" key="4">
    <source>
        <dbReference type="WormBase" id="Y45F10B.5"/>
    </source>
</evidence>
<feature type="transmembrane region" description="Helical" evidence="1">
    <location>
        <begin position="22"/>
        <end position="45"/>
    </location>
</feature>
<dbReference type="AlphaFoldDB" id="O62470"/>
<feature type="transmembrane region" description="Helical" evidence="1">
    <location>
        <begin position="155"/>
        <end position="175"/>
    </location>
</feature>
<dbReference type="AGR" id="WB:WBGene00005675"/>
<keyword evidence="3" id="KW-1185">Reference proteome</keyword>
<protein>
    <submittedName>
        <fullName evidence="2">Serpentine Receptor, class U</fullName>
    </submittedName>
</protein>
<gene>
    <name evidence="2 4" type="primary">sru-12</name>
    <name evidence="2" type="ORF">CELE_Y45F10B.5</name>
    <name evidence="4" type="ORF">Y45F10B.5</name>
</gene>
<dbReference type="STRING" id="6239.Y45F10B.5.1"/>
<dbReference type="GeneID" id="189916"/>
<dbReference type="InterPro" id="IPR003839">
    <property type="entry name" value="7TM_GPCR_serpentine_rcpt_Sru"/>
</dbReference>
<dbReference type="PANTHER" id="PTHR46045">
    <property type="entry name" value="SERPENTINE RECEPTOR, CLASS U-RELATED"/>
    <property type="match status" value="1"/>
</dbReference>
<dbReference type="eggNOG" id="ENOG502TFHM">
    <property type="taxonomic scope" value="Eukaryota"/>
</dbReference>
<dbReference type="PaxDb" id="6239-Y45F10B.5"/>
<feature type="transmembrane region" description="Helical" evidence="1">
    <location>
        <begin position="208"/>
        <end position="227"/>
    </location>
</feature>
<keyword evidence="1" id="KW-0472">Membrane</keyword>
<dbReference type="PIR" id="T26918">
    <property type="entry name" value="T26918"/>
</dbReference>
<keyword evidence="2" id="KW-0675">Receptor</keyword>
<dbReference type="Gene3D" id="1.20.1070.10">
    <property type="entry name" value="Rhodopsin 7-helix transmembrane proteins"/>
    <property type="match status" value="1"/>
</dbReference>
<dbReference type="PANTHER" id="PTHR46045:SF3">
    <property type="entry name" value="SERPENTINE RECEPTOR, CLASS U"/>
    <property type="match status" value="1"/>
</dbReference>
<feature type="transmembrane region" description="Helical" evidence="1">
    <location>
        <begin position="66"/>
        <end position="89"/>
    </location>
</feature>
<feature type="transmembrane region" description="Helical" evidence="1">
    <location>
        <begin position="248"/>
        <end position="281"/>
    </location>
</feature>